<comment type="caution">
    <text evidence="10">The sequence shown here is derived from an EMBL/GenBank/DDBJ whole genome shotgun (WGS) entry which is preliminary data.</text>
</comment>
<protein>
    <submittedName>
        <fullName evidence="10">Ankyrin repeat-containing protein itn1</fullName>
    </submittedName>
</protein>
<evidence type="ECO:0000256" key="1">
    <source>
        <dbReference type="ARBA" id="ARBA00004141"/>
    </source>
</evidence>
<feature type="transmembrane region" description="Helical" evidence="8">
    <location>
        <begin position="438"/>
        <end position="457"/>
    </location>
</feature>
<keyword evidence="6 8" id="KW-0472">Membrane</keyword>
<keyword evidence="5 7" id="KW-0040">ANK repeat</keyword>
<sequence>MKAAELFDAAISGNVNSFSREIGDGVLISLDQWTPCRGNTILHAAAKSGEDRIMGIVLNSLSPHSPLYTTNFKGNTALHIAASLGRFYMSLLLISRAIYQGAEVKRLLLRAKNVEQDTALHLAVKHGHYDIVVLLITEDPKLTLITNNAGESPLFLAVDRGFFEIALRILEIQECSDEGRKSMNVLHAAVMCVEISEYISSTILPRHFVRKMLDKFPNAIMKADDFGWTPLHYAAYFGRLEVVKLFLENDNTSLAYERDKQGMSALHISAKRGHCDVMSAIIKKFPYTCELLDNRGRTALHLAAESGSTNAVKILLSSLAFQDLINEQENDEGNTAMHLAAIKSRYKVLELLAGDERVEKGTTNKEGKTIISSMPEWWNRSRVLLSMKQEFERQTTEKQIAENEGHEQFQESQRIAPGKVQGGTGAANDADFKERNNYIVLVTILITTVTFAAAFQVPGGYDDKGKPILLNNQQFKYFLICDSLAFGTSTASLFIYFGMPLLQRLTPAVRYRIQQLASSLSMVSLLSMFLAFPGGIAAVLDKKSSLNSIANSTVTFGWAIPLYMFFIIIFSYVYPGYFLINKIRRLIT</sequence>
<evidence type="ECO:0000256" key="3">
    <source>
        <dbReference type="ARBA" id="ARBA00022737"/>
    </source>
</evidence>
<feature type="transmembrane region" description="Helical" evidence="8">
    <location>
        <begin position="477"/>
        <end position="499"/>
    </location>
</feature>
<dbReference type="EMBL" id="PKMF04000405">
    <property type="protein sequence ID" value="KAK7833514.1"/>
    <property type="molecule type" value="Genomic_DNA"/>
</dbReference>
<feature type="repeat" description="ANK" evidence="7">
    <location>
        <begin position="295"/>
        <end position="327"/>
    </location>
</feature>
<dbReference type="PANTHER" id="PTHR24186:SF50">
    <property type="entry name" value="ANKYRIN REPEAT-CONTAINING PROTEIN ITN1-LIKE ISOFORM X1"/>
    <property type="match status" value="1"/>
</dbReference>
<dbReference type="Pfam" id="PF13962">
    <property type="entry name" value="PGG"/>
    <property type="match status" value="1"/>
</dbReference>
<gene>
    <name evidence="10" type="primary">ITN1_20</name>
    <name evidence="10" type="ORF">CFP56_025579</name>
</gene>
<dbReference type="PANTHER" id="PTHR24186">
    <property type="entry name" value="PROTEIN PHOSPHATASE 1 REGULATORY SUBUNIT"/>
    <property type="match status" value="1"/>
</dbReference>
<dbReference type="InterPro" id="IPR002110">
    <property type="entry name" value="Ankyrin_rpt"/>
</dbReference>
<evidence type="ECO:0000259" key="9">
    <source>
        <dbReference type="Pfam" id="PF13962"/>
    </source>
</evidence>
<feature type="repeat" description="ANK" evidence="7">
    <location>
        <begin position="226"/>
        <end position="249"/>
    </location>
</feature>
<keyword evidence="4 8" id="KW-1133">Transmembrane helix</keyword>
<keyword evidence="3" id="KW-0677">Repeat</keyword>
<proteinExistence type="predicted"/>
<feature type="domain" description="PGG" evidence="9">
    <location>
        <begin position="431"/>
        <end position="537"/>
    </location>
</feature>
<evidence type="ECO:0000313" key="11">
    <source>
        <dbReference type="Proteomes" id="UP000237347"/>
    </source>
</evidence>
<dbReference type="SUPFAM" id="SSF48403">
    <property type="entry name" value="Ankyrin repeat"/>
    <property type="match status" value="1"/>
</dbReference>
<keyword evidence="11" id="KW-1185">Reference proteome</keyword>
<dbReference type="Pfam" id="PF12796">
    <property type="entry name" value="Ank_2"/>
    <property type="match status" value="2"/>
</dbReference>
<evidence type="ECO:0000256" key="5">
    <source>
        <dbReference type="ARBA" id="ARBA00023043"/>
    </source>
</evidence>
<dbReference type="SMART" id="SM00248">
    <property type="entry name" value="ANK"/>
    <property type="match status" value="8"/>
</dbReference>
<evidence type="ECO:0000256" key="6">
    <source>
        <dbReference type="ARBA" id="ARBA00023136"/>
    </source>
</evidence>
<evidence type="ECO:0000256" key="4">
    <source>
        <dbReference type="ARBA" id="ARBA00022989"/>
    </source>
</evidence>
<evidence type="ECO:0000256" key="7">
    <source>
        <dbReference type="PROSITE-ProRule" id="PRU00023"/>
    </source>
</evidence>
<dbReference type="PROSITE" id="PS50297">
    <property type="entry name" value="ANK_REP_REGION"/>
    <property type="match status" value="3"/>
</dbReference>
<name>A0AAW0K3N5_QUESU</name>
<dbReference type="InterPro" id="IPR026961">
    <property type="entry name" value="PGG_dom"/>
</dbReference>
<comment type="subcellular location">
    <subcellularLocation>
        <location evidence="1">Membrane</location>
        <topology evidence="1">Multi-pass membrane protein</topology>
    </subcellularLocation>
</comment>
<dbReference type="Gene3D" id="1.25.40.20">
    <property type="entry name" value="Ankyrin repeat-containing domain"/>
    <property type="match status" value="1"/>
</dbReference>
<dbReference type="GO" id="GO:0005886">
    <property type="term" value="C:plasma membrane"/>
    <property type="evidence" value="ECO:0007669"/>
    <property type="project" value="TreeGrafter"/>
</dbReference>
<feature type="repeat" description="ANK" evidence="7">
    <location>
        <begin position="115"/>
        <end position="147"/>
    </location>
</feature>
<evidence type="ECO:0000256" key="8">
    <source>
        <dbReference type="SAM" id="Phobius"/>
    </source>
</evidence>
<dbReference type="Proteomes" id="UP000237347">
    <property type="component" value="Unassembled WGS sequence"/>
</dbReference>
<feature type="transmembrane region" description="Helical" evidence="8">
    <location>
        <begin position="560"/>
        <end position="580"/>
    </location>
</feature>
<evidence type="ECO:0000256" key="2">
    <source>
        <dbReference type="ARBA" id="ARBA00022692"/>
    </source>
</evidence>
<evidence type="ECO:0000313" key="10">
    <source>
        <dbReference type="EMBL" id="KAK7833514.1"/>
    </source>
</evidence>
<keyword evidence="2 8" id="KW-0812">Transmembrane</keyword>
<dbReference type="PROSITE" id="PS50088">
    <property type="entry name" value="ANK_REPEAT"/>
    <property type="match status" value="3"/>
</dbReference>
<dbReference type="InterPro" id="IPR036770">
    <property type="entry name" value="Ankyrin_rpt-contain_sf"/>
</dbReference>
<organism evidence="10 11">
    <name type="scientific">Quercus suber</name>
    <name type="common">Cork oak</name>
    <dbReference type="NCBI Taxonomy" id="58331"/>
    <lineage>
        <taxon>Eukaryota</taxon>
        <taxon>Viridiplantae</taxon>
        <taxon>Streptophyta</taxon>
        <taxon>Embryophyta</taxon>
        <taxon>Tracheophyta</taxon>
        <taxon>Spermatophyta</taxon>
        <taxon>Magnoliopsida</taxon>
        <taxon>eudicotyledons</taxon>
        <taxon>Gunneridae</taxon>
        <taxon>Pentapetalae</taxon>
        <taxon>rosids</taxon>
        <taxon>fabids</taxon>
        <taxon>Fagales</taxon>
        <taxon>Fagaceae</taxon>
        <taxon>Quercus</taxon>
    </lineage>
</organism>
<accession>A0AAW0K3N5</accession>
<dbReference type="AlphaFoldDB" id="A0AAW0K3N5"/>
<reference evidence="10 11" key="1">
    <citation type="journal article" date="2018" name="Sci. Data">
        <title>The draft genome sequence of cork oak.</title>
        <authorList>
            <person name="Ramos A.M."/>
            <person name="Usie A."/>
            <person name="Barbosa P."/>
            <person name="Barros P.M."/>
            <person name="Capote T."/>
            <person name="Chaves I."/>
            <person name="Simoes F."/>
            <person name="Abreu I."/>
            <person name="Carrasquinho I."/>
            <person name="Faro C."/>
            <person name="Guimaraes J.B."/>
            <person name="Mendonca D."/>
            <person name="Nobrega F."/>
            <person name="Rodrigues L."/>
            <person name="Saibo N.J.M."/>
            <person name="Varela M.C."/>
            <person name="Egas C."/>
            <person name="Matos J."/>
            <person name="Miguel C.M."/>
            <person name="Oliveira M.M."/>
            <person name="Ricardo C.P."/>
            <person name="Goncalves S."/>
        </authorList>
    </citation>
    <scope>NUCLEOTIDE SEQUENCE [LARGE SCALE GENOMIC DNA]</scope>
    <source>
        <strain evidence="11">cv. HL8</strain>
    </source>
</reference>
<dbReference type="Pfam" id="PF00023">
    <property type="entry name" value="Ank"/>
    <property type="match status" value="1"/>
</dbReference>
<feature type="transmembrane region" description="Helical" evidence="8">
    <location>
        <begin position="520"/>
        <end position="540"/>
    </location>
</feature>